<feature type="domain" description="Resolvase/invertase-type recombinase catalytic" evidence="1">
    <location>
        <begin position="5"/>
        <end position="153"/>
    </location>
</feature>
<dbReference type="EMBL" id="FOME01000003">
    <property type="protein sequence ID" value="SFD24193.1"/>
    <property type="molecule type" value="Genomic_DNA"/>
</dbReference>
<dbReference type="AlphaFoldDB" id="A0A1H6ELB6"/>
<protein>
    <submittedName>
        <fullName evidence="3">Site-specific DNA recombinase</fullName>
    </submittedName>
</protein>
<sequence>MAHELADLYLRLSLDREGKTAIERQDADCTAWCERQGIRVRTRHIDRGRSGYKRRTKRAAFTEAIRAATSGEVSTLVVWKLDRLSRQGIGQVGLVLDQLELVGSRIVFVVDGLDSSVSGHRSVIAFLAERARDESETLSFRVKNAKDHLRPAGGWLGGPLPYGLRSGKNGLERDPTTAPVIRDIVSRYLGGLSMVKIARALNSEGVKPSRGEQWTAGTIAQILKSPTLAGLMPISTTRVDPETGETVYTGDIQPYRDPETGDVVEILDEDERLISPTERQLILKRIAERTTPTWKGVRPKRKPTALLTGLVYCECGARMSASGSSYVCGSKRSGGHCPGASAMVEVLDRYVVGQWFDRLSGATFDPDNPDPFLIAVAERWGRYTDPAGANERDELEARIADAEARLSDLEAARYERGEFSDPGGTDRYARLHEKVSGALVTLVKRRADLGPGALDIGGFLEPELVLEAWESQGDNDERRELLRLAFERVEVKKARGRGYRFKPDERVNLVPVGYDAD</sequence>
<dbReference type="Proteomes" id="UP000199690">
    <property type="component" value="Unassembled WGS sequence"/>
</dbReference>
<dbReference type="GO" id="GO:0003677">
    <property type="term" value="F:DNA binding"/>
    <property type="evidence" value="ECO:0007669"/>
    <property type="project" value="InterPro"/>
</dbReference>
<dbReference type="SMART" id="SM00857">
    <property type="entry name" value="Resolvase"/>
    <property type="match status" value="1"/>
</dbReference>
<dbReference type="PROSITE" id="PS51736">
    <property type="entry name" value="RECOMBINASES_3"/>
    <property type="match status" value="1"/>
</dbReference>
<dbReference type="InterPro" id="IPR050639">
    <property type="entry name" value="SSR_resolvase"/>
</dbReference>
<dbReference type="RefSeq" id="WP_093350652.1">
    <property type="nucleotide sequence ID" value="NZ_FNVB01000021.1"/>
</dbReference>
<accession>A0A1H6ELB6</accession>
<dbReference type="Pfam" id="PF00239">
    <property type="entry name" value="Resolvase"/>
    <property type="match status" value="1"/>
</dbReference>
<evidence type="ECO:0000259" key="1">
    <source>
        <dbReference type="PROSITE" id="PS51736"/>
    </source>
</evidence>
<dbReference type="InterPro" id="IPR025827">
    <property type="entry name" value="Zn_ribbon_recom_dom"/>
</dbReference>
<dbReference type="InterPro" id="IPR006119">
    <property type="entry name" value="Resolv_N"/>
</dbReference>
<dbReference type="InterPro" id="IPR011109">
    <property type="entry name" value="DNA_bind_recombinase_dom"/>
</dbReference>
<dbReference type="EMBL" id="FNVB01000021">
    <property type="protein sequence ID" value="SEG98647.1"/>
    <property type="molecule type" value="Genomic_DNA"/>
</dbReference>
<dbReference type="Gene3D" id="3.90.1750.20">
    <property type="entry name" value="Putative Large Serine Recombinase, Chain B, Domain 2"/>
    <property type="match status" value="1"/>
</dbReference>
<name>A0A1H6ELB6_9PSEU</name>
<dbReference type="Pfam" id="PF07508">
    <property type="entry name" value="Recombinase"/>
    <property type="match status" value="1"/>
</dbReference>
<evidence type="ECO:0000313" key="3">
    <source>
        <dbReference type="EMBL" id="SEG98647.1"/>
    </source>
</evidence>
<accession>A0A1I1QY46</accession>
<dbReference type="InterPro" id="IPR036162">
    <property type="entry name" value="Resolvase-like_N_sf"/>
</dbReference>
<dbReference type="Gene3D" id="3.40.50.1390">
    <property type="entry name" value="Resolvase, N-terminal catalytic domain"/>
    <property type="match status" value="1"/>
</dbReference>
<dbReference type="CDD" id="cd00338">
    <property type="entry name" value="Ser_Recombinase"/>
    <property type="match status" value="1"/>
</dbReference>
<dbReference type="Proteomes" id="UP000236729">
    <property type="component" value="Unassembled WGS sequence"/>
</dbReference>
<evidence type="ECO:0000313" key="6">
    <source>
        <dbReference type="Proteomes" id="UP000236729"/>
    </source>
</evidence>
<reference evidence="5 6" key="2">
    <citation type="submission" date="2016-10" db="EMBL/GenBank/DDBJ databases">
        <authorList>
            <person name="Varghese N."/>
            <person name="Submissions S."/>
        </authorList>
    </citation>
    <scope>NUCLEOTIDE SEQUENCE [LARGE SCALE GENOMIC DNA]</scope>
    <source>
        <strain evidence="6">ATCC 20501</strain>
        <strain evidence="4 5">CGMCC 4.3529</strain>
    </source>
</reference>
<gene>
    <name evidence="3" type="ORF">SAMN02982929_07169</name>
    <name evidence="4" type="ORF">SAMN05216506_103200</name>
</gene>
<dbReference type="PROSITE" id="PS51737">
    <property type="entry name" value="RECOMBINASE_DNA_BIND"/>
    <property type="match status" value="1"/>
</dbReference>
<dbReference type="InterPro" id="IPR038109">
    <property type="entry name" value="DNA_bind_recomb_sf"/>
</dbReference>
<keyword evidence="5" id="KW-1185">Reference proteome</keyword>
<dbReference type="PANTHER" id="PTHR30461:SF23">
    <property type="entry name" value="DNA RECOMBINASE-RELATED"/>
    <property type="match status" value="1"/>
</dbReference>
<dbReference type="GO" id="GO:0000150">
    <property type="term" value="F:DNA strand exchange activity"/>
    <property type="evidence" value="ECO:0007669"/>
    <property type="project" value="InterPro"/>
</dbReference>
<evidence type="ECO:0000259" key="2">
    <source>
        <dbReference type="PROSITE" id="PS51737"/>
    </source>
</evidence>
<dbReference type="PANTHER" id="PTHR30461">
    <property type="entry name" value="DNA-INVERTASE FROM LAMBDOID PROPHAGE"/>
    <property type="match status" value="1"/>
</dbReference>
<proteinExistence type="predicted"/>
<evidence type="ECO:0000313" key="5">
    <source>
        <dbReference type="Proteomes" id="UP000199690"/>
    </source>
</evidence>
<evidence type="ECO:0000313" key="4">
    <source>
        <dbReference type="EMBL" id="SFD24193.1"/>
    </source>
</evidence>
<dbReference type="Pfam" id="PF13408">
    <property type="entry name" value="Zn_ribbon_recom"/>
    <property type="match status" value="1"/>
</dbReference>
<reference evidence="3" key="1">
    <citation type="submission" date="2016-10" db="EMBL/GenBank/DDBJ databases">
        <authorList>
            <person name="de Groot N.N."/>
        </authorList>
    </citation>
    <scope>NUCLEOTIDE SEQUENCE [LARGE SCALE GENOMIC DNA]</scope>
    <source>
        <strain evidence="3">ATCC 20501</strain>
    </source>
</reference>
<feature type="domain" description="Recombinase" evidence="2">
    <location>
        <begin position="161"/>
        <end position="279"/>
    </location>
</feature>
<organism evidence="3 6">
    <name type="scientific">Saccharopolyspora kobensis</name>
    <dbReference type="NCBI Taxonomy" id="146035"/>
    <lineage>
        <taxon>Bacteria</taxon>
        <taxon>Bacillati</taxon>
        <taxon>Actinomycetota</taxon>
        <taxon>Actinomycetes</taxon>
        <taxon>Pseudonocardiales</taxon>
        <taxon>Pseudonocardiaceae</taxon>
        <taxon>Saccharopolyspora</taxon>
    </lineage>
</organism>
<dbReference type="SUPFAM" id="SSF53041">
    <property type="entry name" value="Resolvase-like"/>
    <property type="match status" value="1"/>
</dbReference>